<dbReference type="RefSeq" id="WP_109322509.1">
    <property type="nucleotide sequence ID" value="NZ_CP029346.1"/>
</dbReference>
<sequence>MANLKAKYTFVSPTTGNTYVLHVQTGPLTNPIPTIDNPNAIGWPILSGTLVTVIEGVPATYAVPPGGTSGMIYNGLWQSASSSPQGGPLCQGIENLIVTPFDGKSTPISANSNNSVQITLGTLNDTATLSSFVFPPQ</sequence>
<gene>
    <name evidence="1" type="ORF">HME7025_00914</name>
</gene>
<evidence type="ECO:0000313" key="2">
    <source>
        <dbReference type="Proteomes" id="UP000245468"/>
    </source>
</evidence>
<dbReference type="OrthoDB" id="9988908at2"/>
<keyword evidence="2" id="KW-1185">Reference proteome</keyword>
<dbReference type="KEGG" id="psez:HME7025_00914"/>
<reference evidence="2" key="1">
    <citation type="submission" date="2018-05" db="EMBL/GenBank/DDBJ databases">
        <title>Pseudarcicella sp. HME7025 Genome sequencing and assembly.</title>
        <authorList>
            <person name="Kim H."/>
            <person name="Kang H."/>
            <person name="Joh K."/>
        </authorList>
    </citation>
    <scope>NUCLEOTIDE SEQUENCE [LARGE SCALE GENOMIC DNA]</scope>
    <source>
        <strain evidence="2">HME7025</strain>
    </source>
</reference>
<accession>A0A2S2DTR6</accession>
<dbReference type="EMBL" id="CP029346">
    <property type="protein sequence ID" value="AWL08783.1"/>
    <property type="molecule type" value="Genomic_DNA"/>
</dbReference>
<protein>
    <submittedName>
        <fullName evidence="1">Uncharacterized protein</fullName>
    </submittedName>
</protein>
<organism evidence="1 2">
    <name type="scientific">Aquirufa nivalisilvae</name>
    <dbReference type="NCBI Taxonomy" id="2516557"/>
    <lineage>
        <taxon>Bacteria</taxon>
        <taxon>Pseudomonadati</taxon>
        <taxon>Bacteroidota</taxon>
        <taxon>Cytophagia</taxon>
        <taxon>Cytophagales</taxon>
        <taxon>Flectobacillaceae</taxon>
        <taxon>Aquirufa</taxon>
    </lineage>
</organism>
<dbReference type="Proteomes" id="UP000245468">
    <property type="component" value="Chromosome"/>
</dbReference>
<name>A0A2S2DTR6_9BACT</name>
<proteinExistence type="predicted"/>
<evidence type="ECO:0000313" key="1">
    <source>
        <dbReference type="EMBL" id="AWL08783.1"/>
    </source>
</evidence>
<dbReference type="AlphaFoldDB" id="A0A2S2DTR6"/>